<dbReference type="CDD" id="cd01949">
    <property type="entry name" value="GGDEF"/>
    <property type="match status" value="1"/>
</dbReference>
<dbReference type="CDD" id="cd00130">
    <property type="entry name" value="PAS"/>
    <property type="match status" value="2"/>
</dbReference>
<feature type="domain" description="GGDEF" evidence="6">
    <location>
        <begin position="656"/>
        <end position="789"/>
    </location>
</feature>
<dbReference type="PROSITE" id="PS50883">
    <property type="entry name" value="EAL"/>
    <property type="match status" value="1"/>
</dbReference>
<sequence length="1056" mass="119012">MSIRLILCWGVLLFASVSQAAPSRVLLLHSYHNGFAWTDQITDSVRSTLKQSATAPELQVEYLDTLHTPLARSEQAWVQLLQSKLSDHPIDALLAADNDALEFAIRQRPTLFAQVPIVFTGINGFTPTLLGQETRITGVTEQLDIRGTLSFMRMLHPDRSRLLVISDNSERGRTQQELLQAAKPAEFGFRLEILSEWYLAELSERLSQVDDNTLIVLLTPTQDKEGREQGMGLVFKHILQYARVPSYTFWELGVRGGATGGSVLSARQQGQDAARMVLRILAGESIQSIPIQLQPNSHPMLNAEALERFKLRLPTLPDKLAQRLEIINQQPSFWRENAQWVVMVMLLFIVQSLIILGLYLNWRKRRQAEQRLSQQTQELRQERALLTSLMDGLPDPITFKDAQGRYLTANAAMARLLQRDKGVLVNLSDRYCLPANVADQLEEMDQQALQSLHPQSRELQIPGHAEQIHTMEATSLPVAQSRSGGSVITILRDISQQKRSESSRRTLTRAVEQSASGVLIMDRQGLIEYVNQRFCALSQYSARDLIGYHARMLQNPRVNDHFYLQLWRTVRGGGVWRGELQGVSKHGDQFWCLASLSPVQDSLRNVTHVVAVIEDVSHIKQAQESMEQLAFYDVLTGLANRVLFREQLQSALTQGEPFALFYIDLDNFKRVNDTLGHDAGDQLLVTVSHRLQGCLREQDQLARIGGDEFTLLMPGVSDLEQPKRLAERMLDALYPPIMLGGQEVQISCSIGITLYPMDGQQATELMKNADLAMYKAKERGRNTFDYYSRELNIHAQRRLSLESELRHALQQQEFELYFQPQINLTACRVHCVEALIRWHHPQRGMISPGEFIQVAEESGLILPIGNWVLKEACRQLLRFHQHGYMIKVAINLSPAQFRDRELLNHIADALAESGLEARWLELEITESMLMDNMADAIAQLQHLQALGISLSIDDFGTGYSSLNYLKQLPVDALKVDRGFVRDIPQDADDMAITAGVIAMAHKLGLQVVAEGVETLEQLAFLKENACDLGQGYLFSPPLPIDAMIGMMPALPLVTQD</sequence>
<dbReference type="Gene3D" id="3.20.20.450">
    <property type="entry name" value="EAL domain"/>
    <property type="match status" value="1"/>
</dbReference>
<dbReference type="InterPro" id="IPR000160">
    <property type="entry name" value="GGDEF_dom"/>
</dbReference>
<dbReference type="SMART" id="SM00052">
    <property type="entry name" value="EAL"/>
    <property type="match status" value="1"/>
</dbReference>
<reference evidence="7 8" key="1">
    <citation type="submission" date="2024-09" db="EMBL/GenBank/DDBJ databases">
        <authorList>
            <person name="Sun Q."/>
            <person name="Mori K."/>
        </authorList>
    </citation>
    <scope>NUCLEOTIDE SEQUENCE [LARGE SCALE GENOMIC DNA]</scope>
    <source>
        <strain evidence="7 8">ATCC 51285</strain>
    </source>
</reference>
<keyword evidence="2" id="KW-0732">Signal</keyword>
<dbReference type="InterPro" id="IPR000700">
    <property type="entry name" value="PAS-assoc_C"/>
</dbReference>
<dbReference type="InterPro" id="IPR052155">
    <property type="entry name" value="Biofilm_reg_signaling"/>
</dbReference>
<dbReference type="SMART" id="SM00086">
    <property type="entry name" value="PAC"/>
    <property type="match status" value="1"/>
</dbReference>
<dbReference type="SMART" id="SM00091">
    <property type="entry name" value="PAS"/>
    <property type="match status" value="2"/>
</dbReference>
<dbReference type="InterPro" id="IPR001633">
    <property type="entry name" value="EAL_dom"/>
</dbReference>
<dbReference type="Pfam" id="PF13426">
    <property type="entry name" value="PAS_9"/>
    <property type="match status" value="1"/>
</dbReference>
<accession>A0ABV5ZFW5</accession>
<evidence type="ECO:0000313" key="8">
    <source>
        <dbReference type="Proteomes" id="UP001589628"/>
    </source>
</evidence>
<dbReference type="PROSITE" id="PS50112">
    <property type="entry name" value="PAS"/>
    <property type="match status" value="1"/>
</dbReference>
<dbReference type="SUPFAM" id="SSF55785">
    <property type="entry name" value="PYP-like sensor domain (PAS domain)"/>
    <property type="match status" value="2"/>
</dbReference>
<comment type="caution">
    <text evidence="7">The sequence shown here is derived from an EMBL/GenBank/DDBJ whole genome shotgun (WGS) entry which is preliminary data.</text>
</comment>
<feature type="domain" description="PAS" evidence="3">
    <location>
        <begin position="503"/>
        <end position="547"/>
    </location>
</feature>
<feature type="signal peptide" evidence="2">
    <location>
        <begin position="1"/>
        <end position="20"/>
    </location>
</feature>
<dbReference type="CDD" id="cd01948">
    <property type="entry name" value="EAL"/>
    <property type="match status" value="1"/>
</dbReference>
<dbReference type="InterPro" id="IPR035965">
    <property type="entry name" value="PAS-like_dom_sf"/>
</dbReference>
<dbReference type="PROSITE" id="PS50113">
    <property type="entry name" value="PAC"/>
    <property type="match status" value="1"/>
</dbReference>
<dbReference type="SUPFAM" id="SSF141868">
    <property type="entry name" value="EAL domain-like"/>
    <property type="match status" value="1"/>
</dbReference>
<protein>
    <submittedName>
        <fullName evidence="7">ABC transporter substrate binding protein</fullName>
    </submittedName>
</protein>
<gene>
    <name evidence="7" type="ORF">ACFFLH_17095</name>
</gene>
<dbReference type="PANTHER" id="PTHR44757:SF2">
    <property type="entry name" value="BIOFILM ARCHITECTURE MAINTENANCE PROTEIN MBAA"/>
    <property type="match status" value="1"/>
</dbReference>
<dbReference type="InterPro" id="IPR029787">
    <property type="entry name" value="Nucleotide_cyclase"/>
</dbReference>
<dbReference type="EMBL" id="JBHLZN010000009">
    <property type="protein sequence ID" value="MFB9888130.1"/>
    <property type="molecule type" value="Genomic_DNA"/>
</dbReference>
<dbReference type="RefSeq" id="WP_051527570.1">
    <property type="nucleotide sequence ID" value="NZ_JBHLZN010000009.1"/>
</dbReference>
<dbReference type="InterPro" id="IPR000014">
    <property type="entry name" value="PAS"/>
</dbReference>
<evidence type="ECO:0000259" key="5">
    <source>
        <dbReference type="PROSITE" id="PS50883"/>
    </source>
</evidence>
<dbReference type="InterPro" id="IPR043128">
    <property type="entry name" value="Rev_trsase/Diguanyl_cyclase"/>
</dbReference>
<dbReference type="Pfam" id="PF08448">
    <property type="entry name" value="PAS_4"/>
    <property type="match status" value="1"/>
</dbReference>
<dbReference type="Pfam" id="PF00990">
    <property type="entry name" value="GGDEF"/>
    <property type="match status" value="1"/>
</dbReference>
<dbReference type="SUPFAM" id="SSF55073">
    <property type="entry name" value="Nucleotide cyclase"/>
    <property type="match status" value="1"/>
</dbReference>
<dbReference type="InterPro" id="IPR001610">
    <property type="entry name" value="PAC"/>
</dbReference>
<evidence type="ECO:0000313" key="7">
    <source>
        <dbReference type="EMBL" id="MFB9888130.1"/>
    </source>
</evidence>
<feature type="domain" description="EAL" evidence="5">
    <location>
        <begin position="798"/>
        <end position="1051"/>
    </location>
</feature>
<keyword evidence="1" id="KW-0472">Membrane</keyword>
<dbReference type="Pfam" id="PF04392">
    <property type="entry name" value="ABC_sub_bind"/>
    <property type="match status" value="1"/>
</dbReference>
<feature type="transmembrane region" description="Helical" evidence="1">
    <location>
        <begin position="340"/>
        <end position="362"/>
    </location>
</feature>
<dbReference type="Pfam" id="PF00563">
    <property type="entry name" value="EAL"/>
    <property type="match status" value="1"/>
</dbReference>
<dbReference type="InterPro" id="IPR013656">
    <property type="entry name" value="PAS_4"/>
</dbReference>
<name>A0ABV5ZFW5_9GAMM</name>
<dbReference type="Gene3D" id="3.40.50.2300">
    <property type="match status" value="2"/>
</dbReference>
<evidence type="ECO:0000259" key="4">
    <source>
        <dbReference type="PROSITE" id="PS50113"/>
    </source>
</evidence>
<evidence type="ECO:0000256" key="2">
    <source>
        <dbReference type="SAM" id="SignalP"/>
    </source>
</evidence>
<dbReference type="InterPro" id="IPR035919">
    <property type="entry name" value="EAL_sf"/>
</dbReference>
<keyword evidence="1" id="KW-1133">Transmembrane helix</keyword>
<evidence type="ECO:0000259" key="3">
    <source>
        <dbReference type="PROSITE" id="PS50112"/>
    </source>
</evidence>
<dbReference type="Gene3D" id="3.30.70.270">
    <property type="match status" value="1"/>
</dbReference>
<dbReference type="Proteomes" id="UP001589628">
    <property type="component" value="Unassembled WGS sequence"/>
</dbReference>
<proteinExistence type="predicted"/>
<feature type="chain" id="PRO_5045612222" evidence="2">
    <location>
        <begin position="21"/>
        <end position="1056"/>
    </location>
</feature>
<feature type="domain" description="PAC" evidence="4">
    <location>
        <begin position="576"/>
        <end position="628"/>
    </location>
</feature>
<evidence type="ECO:0000259" key="6">
    <source>
        <dbReference type="PROSITE" id="PS50887"/>
    </source>
</evidence>
<dbReference type="InterPro" id="IPR007487">
    <property type="entry name" value="ABC_transpt-TYRBP-like"/>
</dbReference>
<dbReference type="NCBIfam" id="TIGR00229">
    <property type="entry name" value="sensory_box"/>
    <property type="match status" value="1"/>
</dbReference>
<dbReference type="SMART" id="SM00267">
    <property type="entry name" value="GGDEF"/>
    <property type="match status" value="1"/>
</dbReference>
<keyword evidence="8" id="KW-1185">Reference proteome</keyword>
<keyword evidence="1" id="KW-0812">Transmembrane</keyword>
<evidence type="ECO:0000256" key="1">
    <source>
        <dbReference type="SAM" id="Phobius"/>
    </source>
</evidence>
<organism evidence="7 8">
    <name type="scientific">Balneatrix alpica</name>
    <dbReference type="NCBI Taxonomy" id="75684"/>
    <lineage>
        <taxon>Bacteria</taxon>
        <taxon>Pseudomonadati</taxon>
        <taxon>Pseudomonadota</taxon>
        <taxon>Gammaproteobacteria</taxon>
        <taxon>Oceanospirillales</taxon>
        <taxon>Balneatrichaceae</taxon>
        <taxon>Balneatrix</taxon>
    </lineage>
</organism>
<dbReference type="Gene3D" id="3.30.450.20">
    <property type="entry name" value="PAS domain"/>
    <property type="match status" value="2"/>
</dbReference>
<dbReference type="NCBIfam" id="TIGR00254">
    <property type="entry name" value="GGDEF"/>
    <property type="match status" value="1"/>
</dbReference>
<dbReference type="PANTHER" id="PTHR44757">
    <property type="entry name" value="DIGUANYLATE CYCLASE DGCP"/>
    <property type="match status" value="1"/>
</dbReference>
<dbReference type="PROSITE" id="PS50887">
    <property type="entry name" value="GGDEF"/>
    <property type="match status" value="1"/>
</dbReference>